<reference evidence="3" key="1">
    <citation type="journal article" date="2009" name="Nature">
        <title>Genome sequence and analysis of the Irish potato famine pathogen Phytophthora infestans.</title>
        <authorList>
            <consortium name="The Broad Institute Genome Sequencing Platform"/>
            <person name="Haas B.J."/>
            <person name="Kamoun S."/>
            <person name="Zody M.C."/>
            <person name="Jiang R.H."/>
            <person name="Handsaker R.E."/>
            <person name="Cano L.M."/>
            <person name="Grabherr M."/>
            <person name="Kodira C.D."/>
            <person name="Raffaele S."/>
            <person name="Torto-Alalibo T."/>
            <person name="Bozkurt T.O."/>
            <person name="Ah-Fong A.M."/>
            <person name="Alvarado L."/>
            <person name="Anderson V.L."/>
            <person name="Armstrong M.R."/>
            <person name="Avrova A."/>
            <person name="Baxter L."/>
            <person name="Beynon J."/>
            <person name="Boevink P.C."/>
            <person name="Bollmann S.R."/>
            <person name="Bos J.I."/>
            <person name="Bulone V."/>
            <person name="Cai G."/>
            <person name="Cakir C."/>
            <person name="Carrington J.C."/>
            <person name="Chawner M."/>
            <person name="Conti L."/>
            <person name="Costanzo S."/>
            <person name="Ewan R."/>
            <person name="Fahlgren N."/>
            <person name="Fischbach M.A."/>
            <person name="Fugelstad J."/>
            <person name="Gilroy E.M."/>
            <person name="Gnerre S."/>
            <person name="Green P.J."/>
            <person name="Grenville-Briggs L.J."/>
            <person name="Griffith J."/>
            <person name="Grunwald N.J."/>
            <person name="Horn K."/>
            <person name="Horner N.R."/>
            <person name="Hu C.H."/>
            <person name="Huitema E."/>
            <person name="Jeong D.H."/>
            <person name="Jones A.M."/>
            <person name="Jones J.D."/>
            <person name="Jones R.W."/>
            <person name="Karlsson E.K."/>
            <person name="Kunjeti S.G."/>
            <person name="Lamour K."/>
            <person name="Liu Z."/>
            <person name="Ma L."/>
            <person name="Maclean D."/>
            <person name="Chibucos M.C."/>
            <person name="McDonald H."/>
            <person name="McWalters J."/>
            <person name="Meijer H.J."/>
            <person name="Morgan W."/>
            <person name="Morris P.F."/>
            <person name="Munro C.A."/>
            <person name="O'Neill K."/>
            <person name="Ospina-Giraldo M."/>
            <person name="Pinzon A."/>
            <person name="Pritchard L."/>
            <person name="Ramsahoye B."/>
            <person name="Ren Q."/>
            <person name="Restrepo S."/>
            <person name="Roy S."/>
            <person name="Sadanandom A."/>
            <person name="Savidor A."/>
            <person name="Schornack S."/>
            <person name="Schwartz D.C."/>
            <person name="Schumann U.D."/>
            <person name="Schwessinger B."/>
            <person name="Seyer L."/>
            <person name="Sharpe T."/>
            <person name="Silvar C."/>
            <person name="Song J."/>
            <person name="Studholme D.J."/>
            <person name="Sykes S."/>
            <person name="Thines M."/>
            <person name="van de Vondervoort P.J."/>
            <person name="Phuntumart V."/>
            <person name="Wawra S."/>
            <person name="Weide R."/>
            <person name="Win J."/>
            <person name="Young C."/>
            <person name="Zhou S."/>
            <person name="Fry W."/>
            <person name="Meyers B.C."/>
            <person name="van West P."/>
            <person name="Ristaino J."/>
            <person name="Govers F."/>
            <person name="Birch P.R."/>
            <person name="Whisson S.C."/>
            <person name="Judelson H.S."/>
            <person name="Nusbaum C."/>
        </authorList>
    </citation>
    <scope>NUCLEOTIDE SEQUENCE [LARGE SCALE GENOMIC DNA]</scope>
    <source>
        <strain evidence="3">T30-4</strain>
    </source>
</reference>
<dbReference type="KEGG" id="pif:PITG_18387"/>
<feature type="compositionally biased region" description="Basic and acidic residues" evidence="1">
    <location>
        <begin position="201"/>
        <end position="219"/>
    </location>
</feature>
<name>D0NY20_PHYIT</name>
<dbReference type="EMBL" id="DS028184">
    <property type="protein sequence ID" value="EEY67971.1"/>
    <property type="molecule type" value="Genomic_DNA"/>
</dbReference>
<evidence type="ECO:0000313" key="2">
    <source>
        <dbReference type="EMBL" id="EEY67971.1"/>
    </source>
</evidence>
<dbReference type="GeneID" id="9463538"/>
<gene>
    <name evidence="2" type="ORF">PITG_18387</name>
</gene>
<dbReference type="HOGENOM" id="CLU_1063421_0_0_1"/>
<accession>D0NY20</accession>
<feature type="region of interest" description="Disordered" evidence="1">
    <location>
        <begin position="201"/>
        <end position="224"/>
    </location>
</feature>
<evidence type="ECO:0000313" key="3">
    <source>
        <dbReference type="Proteomes" id="UP000006643"/>
    </source>
</evidence>
<sequence length="262" mass="29220">MVFHNCHRWLPAVPGAVADAPLSRQDVYNAFQDETLGCEFIAFEPVLPSVSSRCLPQLPKSVFLQEPSAHCPEGWKRIRQAPLVGKKCQAAHVNSAGNVASPESIRDRADAYRSHLKRCPYHRPEVVATTLPAISSNSDEAGSFCDGKFEQFIGKVACARERGRLCNVLGNLGFIMLYSWYGKGNRLIGIIRNEVRERNRRESDFGECRRQKKPVDPAERPNQQMHGVSNLATSLFALADVTDVDYMETVGAVTFRWTPSSI</sequence>
<proteinExistence type="predicted"/>
<dbReference type="InParanoid" id="D0NY20"/>
<organism evidence="2 3">
    <name type="scientific">Phytophthora infestans (strain T30-4)</name>
    <name type="common">Potato late blight agent</name>
    <dbReference type="NCBI Taxonomy" id="403677"/>
    <lineage>
        <taxon>Eukaryota</taxon>
        <taxon>Sar</taxon>
        <taxon>Stramenopiles</taxon>
        <taxon>Oomycota</taxon>
        <taxon>Peronosporomycetes</taxon>
        <taxon>Peronosporales</taxon>
        <taxon>Peronosporaceae</taxon>
        <taxon>Phytophthora</taxon>
    </lineage>
</organism>
<keyword evidence="3" id="KW-1185">Reference proteome</keyword>
<dbReference type="RefSeq" id="XP_002997833.1">
    <property type="nucleotide sequence ID" value="XM_002997787.1"/>
</dbReference>
<evidence type="ECO:0000256" key="1">
    <source>
        <dbReference type="SAM" id="MobiDB-lite"/>
    </source>
</evidence>
<dbReference type="VEuPathDB" id="FungiDB:PITG_18387"/>
<protein>
    <submittedName>
        <fullName evidence="2">Uncharacterized protein</fullName>
    </submittedName>
</protein>
<dbReference type="AlphaFoldDB" id="D0NY20"/>
<dbReference type="Proteomes" id="UP000006643">
    <property type="component" value="Unassembled WGS sequence"/>
</dbReference>